<proteinExistence type="inferred from homology"/>
<keyword evidence="4" id="KW-0479">Metal-binding</keyword>
<keyword evidence="3" id="KW-1029">Fimbrium biogenesis</keyword>
<organism evidence="9 10">
    <name type="scientific">Sphaerotilus uruguayifluvii</name>
    <dbReference type="NCBI Taxonomy" id="2735897"/>
    <lineage>
        <taxon>Bacteria</taxon>
        <taxon>Pseudomonadati</taxon>
        <taxon>Pseudomonadota</taxon>
        <taxon>Betaproteobacteria</taxon>
        <taxon>Burkholderiales</taxon>
        <taxon>Sphaerotilaceae</taxon>
        <taxon>Sphaerotilus</taxon>
    </lineage>
</organism>
<feature type="domain" description="PilY1 beta-propeller" evidence="8">
    <location>
        <begin position="678"/>
        <end position="1023"/>
    </location>
</feature>
<evidence type="ECO:0000256" key="2">
    <source>
        <dbReference type="ARBA" id="ARBA00008387"/>
    </source>
</evidence>
<dbReference type="InterPro" id="IPR011047">
    <property type="entry name" value="Quinoprotein_ADH-like_sf"/>
</dbReference>
<dbReference type="Pfam" id="PF05567">
    <property type="entry name" value="T4P_PilY1"/>
    <property type="match status" value="1"/>
</dbReference>
<evidence type="ECO:0000256" key="1">
    <source>
        <dbReference type="ARBA" id="ARBA00004561"/>
    </source>
</evidence>
<dbReference type="Proteomes" id="UP001516061">
    <property type="component" value="Unassembled WGS sequence"/>
</dbReference>
<evidence type="ECO:0000313" key="10">
    <source>
        <dbReference type="Proteomes" id="UP001516061"/>
    </source>
</evidence>
<accession>A0ABX2G7X4</accession>
<comment type="caution">
    <text evidence="9">The sequence shown here is derived from an EMBL/GenBank/DDBJ whole genome shotgun (WGS) entry which is preliminary data.</text>
</comment>
<evidence type="ECO:0000256" key="6">
    <source>
        <dbReference type="ARBA" id="ARBA00023263"/>
    </source>
</evidence>
<dbReference type="SUPFAM" id="SSF50998">
    <property type="entry name" value="Quinoprotein alcohol dehydrogenase-like"/>
    <property type="match status" value="1"/>
</dbReference>
<evidence type="ECO:0000259" key="8">
    <source>
        <dbReference type="Pfam" id="PF05567"/>
    </source>
</evidence>
<evidence type="ECO:0000256" key="4">
    <source>
        <dbReference type="ARBA" id="ARBA00022723"/>
    </source>
</evidence>
<keyword evidence="6" id="KW-0281">Fimbrium</keyword>
<keyword evidence="5" id="KW-0106">Calcium</keyword>
<comment type="subcellular location">
    <subcellularLocation>
        <location evidence="1">Fimbrium</location>
    </subcellularLocation>
</comment>
<gene>
    <name evidence="9" type="ORF">HNQ01_003260</name>
</gene>
<dbReference type="RefSeq" id="WP_173806475.1">
    <property type="nucleotide sequence ID" value="NZ_JABSNM010000016.1"/>
</dbReference>
<name>A0ABX2G7X4_9BURK</name>
<reference evidence="9 10" key="1">
    <citation type="submission" date="2020-05" db="EMBL/GenBank/DDBJ databases">
        <title>Genomic Encyclopedia of Type Strains, Phase IV (KMG-V): Genome sequencing to study the core and pangenomes of soil and plant-associated prokaryotes.</title>
        <authorList>
            <person name="Whitman W."/>
        </authorList>
    </citation>
    <scope>NUCLEOTIDE SEQUENCE [LARGE SCALE GENOMIC DNA]</scope>
    <source>
        <strain evidence="9 10">C29</strain>
    </source>
</reference>
<feature type="region of interest" description="Disordered" evidence="7">
    <location>
        <begin position="1133"/>
        <end position="1156"/>
    </location>
</feature>
<dbReference type="InterPro" id="IPR008707">
    <property type="entry name" value="B-propeller_PilY1"/>
</dbReference>
<keyword evidence="10" id="KW-1185">Reference proteome</keyword>
<feature type="region of interest" description="Disordered" evidence="7">
    <location>
        <begin position="364"/>
        <end position="386"/>
    </location>
</feature>
<evidence type="ECO:0000256" key="5">
    <source>
        <dbReference type="ARBA" id="ARBA00022837"/>
    </source>
</evidence>
<comment type="similarity">
    <text evidence="2">Belongs to the PilY1 family.</text>
</comment>
<evidence type="ECO:0000256" key="7">
    <source>
        <dbReference type="SAM" id="MobiDB-lite"/>
    </source>
</evidence>
<protein>
    <submittedName>
        <fullName evidence="9">Type IV pilus assembly protein PilY1</fullName>
    </submittedName>
</protein>
<evidence type="ECO:0000313" key="9">
    <source>
        <dbReference type="EMBL" id="NRT57504.1"/>
    </source>
</evidence>
<feature type="compositionally biased region" description="Basic and acidic residues" evidence="7">
    <location>
        <begin position="1139"/>
        <end position="1156"/>
    </location>
</feature>
<dbReference type="EMBL" id="JABSNM010000016">
    <property type="protein sequence ID" value="NRT57504.1"/>
    <property type="molecule type" value="Genomic_DNA"/>
</dbReference>
<evidence type="ECO:0000256" key="3">
    <source>
        <dbReference type="ARBA" id="ARBA00022558"/>
    </source>
</evidence>
<sequence length="1156" mass="123626">MSRRPSPSRPAPASPPARPPVAALPLLTALALGLPTLHAQVIDVAQAPLNATSLRVKPNIMFILDDSGSMNYEFMPDEVGFTKDWATDEFYVGYWSSQCNGVAFDPTLDYAPPVDAAGNTYPNASFTAAPNDGFRTGSPTTSLDGRSYYVYVPYAGSPAAMSWTYRSYGEVDTSTTFYKECMQTAGDAVKAGRFTKVTLSASDTSATAVALRQKYANWYTYYRSRKLTMRSAVGRSFRYIGENYRVGITLISDGTVTSPSFLNVSDFLDKAGSGTGTQRSDFYRLLYAAETVDGYTPLRGALSKVGRYFAKTWPGQTVDPMQYSCQRNYALLSTDGYWNVGIPSEPGYETGIYRPLQLNSSTLVDNQDGTLKTPYKDSTGTDAGGDSNSLADVAQYYWATDLRPDMADNVAATERDRATHQHLRTFTVGLGVRGTLTYDRNYLTQSSGDYADIVAGRKQWPVPTGTKDPSSYGDATHIDDLWHAAVNGHGQYFSASNPESLAEAITTMLSEISKDSGSGSAASTSSLTPVSGDDWIFLPSFSSAPSWYGDIRAFRFTTDPVTGALIAPDTGPDKEIWSARKKLDARDASTRRILFGTTGGTLAELTYANLQASGLNGDFDIACSATVSSLSQCSTLSTAAKAKVTGTNLVSFLRGDTSLSLSQKTLDNQVFRSRTSVLGDFVNASPVYLARAPFSYADADYSTFAAAQKTRLKMVYAAANDGMLHAFRVGENTSDSTGGEEAWAFVPRGVMPHLWRLADAGYDSNHRNILDATPVIGDVYDSTTRQWRTILVGGMGAGGRYYYALDVTSPLNPKLLWEFSNGNLGLTFGNPVIAKNAQGRWTVAFTSGTNNVGDGIGRLYVVDAVSGALLSTVATPAGSAAAPNNLGRLNAWVASETDNTALRYYAGDMQGSLWRFDPDDRVEPSGTEAVRLGRALDAAGNAQPIVDMPLLTEITAGSGIKTAIVTFGTGRLVNIGDLSTTGVQSVYAVKDALQASGIGGSGASQAALRDTASHLVKQTLKADRTIDPVNAVDWTTQNGWYVDLDLPLSTGERIVLDGVPLGDGVIAYASSVPSSDPCSSGGKSYLYQFKVGNGALAAKTLTYDSLLVGIGRTVDSKGNVSVVTTQRNEALSLAAGGGRKPEKSTQARRTAWRELD</sequence>